<feature type="compositionally biased region" description="Polar residues" evidence="1">
    <location>
        <begin position="419"/>
        <end position="428"/>
    </location>
</feature>
<dbReference type="Gene3D" id="3.40.50.10190">
    <property type="entry name" value="BRCT domain"/>
    <property type="match status" value="1"/>
</dbReference>
<evidence type="ECO:0000313" key="3">
    <source>
        <dbReference type="Proteomes" id="UP001202479"/>
    </source>
</evidence>
<feature type="compositionally biased region" description="Acidic residues" evidence="1">
    <location>
        <begin position="649"/>
        <end position="669"/>
    </location>
</feature>
<dbReference type="InterPro" id="IPR036420">
    <property type="entry name" value="BRCT_dom_sf"/>
</dbReference>
<feature type="region of interest" description="Disordered" evidence="1">
    <location>
        <begin position="616"/>
        <end position="678"/>
    </location>
</feature>
<feature type="compositionally biased region" description="Polar residues" evidence="1">
    <location>
        <begin position="616"/>
        <end position="631"/>
    </location>
</feature>
<name>A0AAI9SYE3_9ASCO</name>
<dbReference type="EMBL" id="JAHUZD010000060">
    <property type="protein sequence ID" value="KAI3405178.2"/>
    <property type="molecule type" value="Genomic_DNA"/>
</dbReference>
<comment type="caution">
    <text evidence="2">The sequence shown here is derived from an EMBL/GenBank/DDBJ whole genome shotgun (WGS) entry which is preliminary data.</text>
</comment>
<gene>
    <name evidence="2" type="ORF">KGF56_002016</name>
</gene>
<evidence type="ECO:0000313" key="2">
    <source>
        <dbReference type="EMBL" id="KAI3405178.2"/>
    </source>
</evidence>
<evidence type="ECO:0008006" key="4">
    <source>
        <dbReference type="Google" id="ProtNLM"/>
    </source>
</evidence>
<feature type="region of interest" description="Disordered" evidence="1">
    <location>
        <begin position="388"/>
        <end position="437"/>
    </location>
</feature>
<organism evidence="2 3">
    <name type="scientific">Candida oxycetoniae</name>
    <dbReference type="NCBI Taxonomy" id="497107"/>
    <lineage>
        <taxon>Eukaryota</taxon>
        <taxon>Fungi</taxon>
        <taxon>Dikarya</taxon>
        <taxon>Ascomycota</taxon>
        <taxon>Saccharomycotina</taxon>
        <taxon>Pichiomycetes</taxon>
        <taxon>Debaryomycetaceae</taxon>
        <taxon>Candida/Lodderomyces clade</taxon>
        <taxon>Candida</taxon>
    </lineage>
</organism>
<evidence type="ECO:0000256" key="1">
    <source>
        <dbReference type="SAM" id="MobiDB-lite"/>
    </source>
</evidence>
<protein>
    <recommendedName>
        <fullName evidence="4">BRCT domain-containing protein</fullName>
    </recommendedName>
</protein>
<accession>A0AAI9SYE3</accession>
<reference evidence="2" key="1">
    <citation type="journal article" date="2022" name="DNA Res.">
        <title>Genome analysis of five recently described species of the CUG-Ser clade uncovers Candida theae as a new hybrid lineage with pathogenic potential in the Candida parapsilosis species complex.</title>
        <authorList>
            <person name="Mixao V."/>
            <person name="Del Olmo V."/>
            <person name="Hegedusova E."/>
            <person name="Saus E."/>
            <person name="Pryszcz L."/>
            <person name="Cillingova A."/>
            <person name="Nosek J."/>
            <person name="Gabaldon T."/>
        </authorList>
    </citation>
    <scope>NUCLEOTIDE SEQUENCE</scope>
    <source>
        <strain evidence="2">CBS 10844</strain>
    </source>
</reference>
<dbReference type="AlphaFoldDB" id="A0AAI9SYE3"/>
<dbReference type="GeneID" id="73379633"/>
<sequence length="678" mass="77443">MWVARHEAEVGLDCETKILIPEHIYKVGRKEDVDFRFTSRKSSRELLDVIIGSAADASGKIPLHLCILSRAKSKINEEVVRLQKDEKPKKLDFTQSLRIVIQPEADSNPDYKDYPLVIEWVDFKLYVDTKDELIDKLAELNIGISVVTDINEATHVYTNKTSSNSIAFKKAVIKGLHILSESWLKTLLSNPNNVDAWLEHHNCDTILKIDNDSLSRKSRVHFLQTHLFLSFYKIEWMDTEIVEKSEEEIKTRAGDNKFVLINSHDVFGLNALNEDDLFQQILSNSLDSIPVNHIPQLKRSAASAIGQRKRRKYEKVDKLHFFSLNNIPSSSNITKEPPGTSADKDKSQTHQDEPEPLANLELEGQFTKETQLEPQDLPEVNLISSINKAQEEEKGEAEIEEEIEEEDDDDEKEEAVDNKVSNNETSQEGEGISPVKQPVGINLRKRKYESFTSQQPPKIAKFIPKISFIDAVVQAKEESTKSWNKELGIAEKQGEEISQDLSNLAIVEIVDTPLRRKQYPNVAMDISCGERKNFKKFKKNKPFKLGVGKRPYIEMVNADTLCFPGSKQKKKDRRTVDSEFNGAISEVKGYRPSVLFVEDDDSETEAMSIFQSMKSQEIVNDSSSSTLQFKNNEQHKANGADKRMQYYQDDAEKEENEDEDEDEEEDDDYGQPRFGFSR</sequence>
<feature type="compositionally biased region" description="Acidic residues" evidence="1">
    <location>
        <begin position="393"/>
        <end position="414"/>
    </location>
</feature>
<feature type="compositionally biased region" description="Basic and acidic residues" evidence="1">
    <location>
        <begin position="632"/>
        <end position="644"/>
    </location>
</feature>
<dbReference type="RefSeq" id="XP_049180923.1">
    <property type="nucleotide sequence ID" value="XM_049323200.1"/>
</dbReference>
<dbReference type="Proteomes" id="UP001202479">
    <property type="component" value="Unassembled WGS sequence"/>
</dbReference>
<keyword evidence="3" id="KW-1185">Reference proteome</keyword>
<feature type="region of interest" description="Disordered" evidence="1">
    <location>
        <begin position="327"/>
        <end position="353"/>
    </location>
</feature>
<feature type="compositionally biased region" description="Basic and acidic residues" evidence="1">
    <location>
        <begin position="342"/>
        <end position="353"/>
    </location>
</feature>
<proteinExistence type="predicted"/>